<dbReference type="InterPro" id="IPR005279">
    <property type="entry name" value="Dipep/tripep_permease"/>
</dbReference>
<evidence type="ECO:0000256" key="3">
    <source>
        <dbReference type="ARBA" id="ARBA00022692"/>
    </source>
</evidence>
<proteinExistence type="inferred from homology"/>
<name>A0A919G9G8_9ACTN</name>
<dbReference type="CDD" id="cd17346">
    <property type="entry name" value="MFS_DtpA_like"/>
    <property type="match status" value="1"/>
</dbReference>
<feature type="transmembrane region" description="Helical" evidence="7">
    <location>
        <begin position="104"/>
        <end position="121"/>
    </location>
</feature>
<feature type="compositionally biased region" description="Low complexity" evidence="6">
    <location>
        <begin position="13"/>
        <end position="25"/>
    </location>
</feature>
<evidence type="ECO:0000256" key="1">
    <source>
        <dbReference type="ARBA" id="ARBA00004141"/>
    </source>
</evidence>
<dbReference type="AlphaFoldDB" id="A0A919G9G8"/>
<evidence type="ECO:0000313" key="8">
    <source>
        <dbReference type="EMBL" id="GHH80567.1"/>
    </source>
</evidence>
<feature type="transmembrane region" description="Helical" evidence="7">
    <location>
        <begin position="127"/>
        <end position="154"/>
    </location>
</feature>
<dbReference type="InterPro" id="IPR000109">
    <property type="entry name" value="POT_fam"/>
</dbReference>
<dbReference type="EMBL" id="BNAT01000001">
    <property type="protein sequence ID" value="GHH80567.1"/>
    <property type="molecule type" value="Genomic_DNA"/>
</dbReference>
<dbReference type="Gene3D" id="1.20.1250.20">
    <property type="entry name" value="MFS general substrate transporter like domains"/>
    <property type="match status" value="1"/>
</dbReference>
<feature type="transmembrane region" description="Helical" evidence="7">
    <location>
        <begin position="346"/>
        <end position="364"/>
    </location>
</feature>
<dbReference type="GO" id="GO:0016020">
    <property type="term" value="C:membrane"/>
    <property type="evidence" value="ECO:0007669"/>
    <property type="project" value="UniProtKB-SubCell"/>
</dbReference>
<comment type="caution">
    <text evidence="8">The sequence shown here is derived from an EMBL/GenBank/DDBJ whole genome shotgun (WGS) entry which is preliminary data.</text>
</comment>
<gene>
    <name evidence="8" type="ORF">GCM10017771_00200</name>
</gene>
<evidence type="ECO:0000256" key="2">
    <source>
        <dbReference type="ARBA" id="ARBA00005982"/>
    </source>
</evidence>
<evidence type="ECO:0000256" key="7">
    <source>
        <dbReference type="SAM" id="Phobius"/>
    </source>
</evidence>
<reference evidence="8" key="2">
    <citation type="submission" date="2020-09" db="EMBL/GenBank/DDBJ databases">
        <authorList>
            <person name="Sun Q."/>
            <person name="Zhou Y."/>
        </authorList>
    </citation>
    <scope>NUCLEOTIDE SEQUENCE</scope>
    <source>
        <strain evidence="8">CGMCC 4.7403</strain>
    </source>
</reference>
<organism evidence="8 9">
    <name type="scientific">Streptomyces capitiformicae</name>
    <dbReference type="NCBI Taxonomy" id="2014920"/>
    <lineage>
        <taxon>Bacteria</taxon>
        <taxon>Bacillati</taxon>
        <taxon>Actinomycetota</taxon>
        <taxon>Actinomycetes</taxon>
        <taxon>Kitasatosporales</taxon>
        <taxon>Streptomycetaceae</taxon>
        <taxon>Streptomyces</taxon>
    </lineage>
</organism>
<evidence type="ECO:0000256" key="4">
    <source>
        <dbReference type="ARBA" id="ARBA00022989"/>
    </source>
</evidence>
<feature type="transmembrane region" description="Helical" evidence="7">
    <location>
        <begin position="236"/>
        <end position="253"/>
    </location>
</feature>
<feature type="transmembrane region" description="Helical" evidence="7">
    <location>
        <begin position="474"/>
        <end position="493"/>
    </location>
</feature>
<feature type="transmembrane region" description="Helical" evidence="7">
    <location>
        <begin position="407"/>
        <end position="427"/>
    </location>
</feature>
<dbReference type="RefSeq" id="WP_189780279.1">
    <property type="nucleotide sequence ID" value="NZ_BNAT01000001.1"/>
</dbReference>
<feature type="transmembrane region" description="Helical" evidence="7">
    <location>
        <begin position="40"/>
        <end position="57"/>
    </location>
</feature>
<evidence type="ECO:0000256" key="6">
    <source>
        <dbReference type="SAM" id="MobiDB-lite"/>
    </source>
</evidence>
<dbReference type="GO" id="GO:1904680">
    <property type="term" value="F:peptide transmembrane transporter activity"/>
    <property type="evidence" value="ECO:0007669"/>
    <property type="project" value="InterPro"/>
</dbReference>
<dbReference type="Proteomes" id="UP000603227">
    <property type="component" value="Unassembled WGS sequence"/>
</dbReference>
<keyword evidence="9" id="KW-1185">Reference proteome</keyword>
<evidence type="ECO:0000256" key="5">
    <source>
        <dbReference type="ARBA" id="ARBA00023136"/>
    </source>
</evidence>
<protein>
    <submittedName>
        <fullName evidence="8">Peptide transporter</fullName>
    </submittedName>
</protein>
<dbReference type="InterPro" id="IPR018456">
    <property type="entry name" value="PTR2_symporter_CS"/>
</dbReference>
<dbReference type="Pfam" id="PF00854">
    <property type="entry name" value="PTR2"/>
    <property type="match status" value="1"/>
</dbReference>
<keyword evidence="3 7" id="KW-0812">Transmembrane</keyword>
<dbReference type="InterPro" id="IPR036259">
    <property type="entry name" value="MFS_trans_sf"/>
</dbReference>
<dbReference type="NCBIfam" id="TIGR00924">
    <property type="entry name" value="yjdL_sub1_fam"/>
    <property type="match status" value="1"/>
</dbReference>
<comment type="subcellular location">
    <subcellularLocation>
        <location evidence="1">Membrane</location>
        <topology evidence="1">Multi-pass membrane protein</topology>
    </subcellularLocation>
</comment>
<dbReference type="GO" id="GO:0006857">
    <property type="term" value="P:oligopeptide transport"/>
    <property type="evidence" value="ECO:0007669"/>
    <property type="project" value="InterPro"/>
</dbReference>
<reference evidence="8" key="1">
    <citation type="journal article" date="2014" name="Int. J. Syst. Evol. Microbiol.">
        <title>Complete genome sequence of Corynebacterium casei LMG S-19264T (=DSM 44701T), isolated from a smear-ripened cheese.</title>
        <authorList>
            <consortium name="US DOE Joint Genome Institute (JGI-PGF)"/>
            <person name="Walter F."/>
            <person name="Albersmeier A."/>
            <person name="Kalinowski J."/>
            <person name="Ruckert C."/>
        </authorList>
    </citation>
    <scope>NUCLEOTIDE SEQUENCE</scope>
    <source>
        <strain evidence="8">CGMCC 4.7403</strain>
    </source>
</reference>
<dbReference type="SUPFAM" id="SSF103473">
    <property type="entry name" value="MFS general substrate transporter"/>
    <property type="match status" value="1"/>
</dbReference>
<sequence length="503" mass="52560">MTAPPAQSPTVQPSGPSGRTGRRGPLGWPRWFTTLFGTDIWERFSFYGMTAILVLYATEPTADGGLGMTNEDATLLFGLYMASVFLCSVPGGWLGDRLFGSSRAVLYGGVLIGLGHLSLALPGQAFFYPGLLLIAGGTGLLKPNMANLLSAFYAPGDRAGRDAGFAIFYMSVQVSALVAPVVVGAVGETVDWHLGFGLAAVGMAIGLLQYARGSHHFGETGRAPERAATPAQRTRVLRASGLTLAVVVIAYGADAAAGSFRIAHVMGLIGLLTVVVPVVFFWRLIRNPLLTPPERVRVKTYIWLFLASALFWAMFLQGGSVFSIFAKESTDRSVLGFTVPTSWFQSATPLFVLLTAPLFASLWKRAGDRIGTAVKFGIGMACTAVAFGVMALAAWRAASAEGGLVSPWWLVIAFLLLAAGEVAFAPVGMSATTAVAPATFVSQMVGLFWLAGALGGGLGGNALKVSGDESPSAGYFLALSLVTLAAAVALVLARGPLGRRLGV</sequence>
<dbReference type="PROSITE" id="PS01022">
    <property type="entry name" value="PTR2_1"/>
    <property type="match status" value="1"/>
</dbReference>
<feature type="transmembrane region" description="Helical" evidence="7">
    <location>
        <begin position="166"/>
        <end position="186"/>
    </location>
</feature>
<keyword evidence="4 7" id="KW-1133">Transmembrane helix</keyword>
<feature type="transmembrane region" description="Helical" evidence="7">
    <location>
        <begin position="192"/>
        <end position="211"/>
    </location>
</feature>
<feature type="transmembrane region" description="Helical" evidence="7">
    <location>
        <begin position="434"/>
        <end position="454"/>
    </location>
</feature>
<evidence type="ECO:0000313" key="9">
    <source>
        <dbReference type="Proteomes" id="UP000603227"/>
    </source>
</evidence>
<feature type="transmembrane region" description="Helical" evidence="7">
    <location>
        <begin position="77"/>
        <end position="95"/>
    </location>
</feature>
<feature type="region of interest" description="Disordered" evidence="6">
    <location>
        <begin position="1"/>
        <end position="25"/>
    </location>
</feature>
<accession>A0A919G9G8</accession>
<dbReference type="PANTHER" id="PTHR11654">
    <property type="entry name" value="OLIGOPEPTIDE TRANSPORTER-RELATED"/>
    <property type="match status" value="1"/>
</dbReference>
<comment type="similarity">
    <text evidence="2">Belongs to the major facilitator superfamily. Proton-dependent oligopeptide transporter (POT/PTR) (TC 2.A.17) family.</text>
</comment>
<keyword evidence="5 7" id="KW-0472">Membrane</keyword>
<feature type="transmembrane region" description="Helical" evidence="7">
    <location>
        <begin position="302"/>
        <end position="326"/>
    </location>
</feature>
<feature type="transmembrane region" description="Helical" evidence="7">
    <location>
        <begin position="259"/>
        <end position="282"/>
    </location>
</feature>
<feature type="transmembrane region" description="Helical" evidence="7">
    <location>
        <begin position="376"/>
        <end position="395"/>
    </location>
</feature>